<evidence type="ECO:0000256" key="4">
    <source>
        <dbReference type="ARBA" id="ARBA00022777"/>
    </source>
</evidence>
<dbReference type="PROSITE" id="PS50109">
    <property type="entry name" value="HIS_KIN"/>
    <property type="match status" value="1"/>
</dbReference>
<dbReference type="GO" id="GO:0016301">
    <property type="term" value="F:kinase activity"/>
    <property type="evidence" value="ECO:0007669"/>
    <property type="project" value="UniProtKB-KW"/>
</dbReference>
<dbReference type="GO" id="GO:0000160">
    <property type="term" value="P:phosphorelay signal transduction system"/>
    <property type="evidence" value="ECO:0007669"/>
    <property type="project" value="UniProtKB-KW"/>
</dbReference>
<name>G9BAL5_9ARCH</name>
<sequence length="703" mass="81592">MSGVSGTARFEPKARIIKLLGEELITNEVIAVAELVKNSFDACASNVVVNLQDIDKKDDGTISVIDNGVGMSLDTVLNAWLQPGTDVRKKEREEYRKNRRCDRPILGEKGVGRFAAQKLGNLINVITKTEQDQYETNVEVNWTTFEEDKFLEDVEVKYWQSNLKHFKRDESGTIIEITWLLKDWTERMVRDLNLQLNSLNSPFPTKDFFEVILESNVYQSEIRQAPDINDIIDKSVYSFEAEINKEGFLDAKYDYFNPAFPQFERREYFMESLVENNPTRFPEGRLPKCGLFKLNFYAWDLDPASLRETVTRYYYNTMIRPYRGIKVYRDGFRVWPYGEPDDDWLSMDIRRVNLPTRHFSRNQIIGIVEISLSSNPKLRDKTDREGLIDCEELEDFKALILITLGLFENERRLDKDKVDALRERKRPEDDVYDAINDLKEKINKQNHNELYDKEIIKIESAYDRRVKDITETLLVSAGIGISYMIPAHDITDNLTLMENRLKHLTKQERISQSVIKDNLSNLLDTTLLIKDITKGVRQIGRKSTFDNNKLSNIVKDALDIIKYKLDEEEIKYEEPKIIEDSVVKCKKNLIIVALLNIIDNSTYWVKAKQKKDWALKITVDTDEVNRPRIVISDRGPGIKDPPEAIVTPFFTRKPHGSGLGLYIVDQIMKAHEGWLKFLFEGDEPSLWPGANVALIFKKELKDE</sequence>
<dbReference type="SUPFAM" id="SSF55874">
    <property type="entry name" value="ATPase domain of HSP90 chaperone/DNA topoisomerase II/histidine kinase"/>
    <property type="match status" value="2"/>
</dbReference>
<dbReference type="InterPro" id="IPR036890">
    <property type="entry name" value="HATPase_C_sf"/>
</dbReference>
<accession>G9BAL5</accession>
<keyword evidence="3" id="KW-0547">Nucleotide-binding</keyword>
<keyword evidence="4 8" id="KW-0418">Kinase</keyword>
<dbReference type="PANTHER" id="PTHR43065">
    <property type="entry name" value="SENSOR HISTIDINE KINASE"/>
    <property type="match status" value="1"/>
</dbReference>
<keyword evidence="2" id="KW-0808">Transferase</keyword>
<dbReference type="Pfam" id="PF02518">
    <property type="entry name" value="HATPase_c"/>
    <property type="match status" value="1"/>
</dbReference>
<dbReference type="GO" id="GO:0005524">
    <property type="term" value="F:ATP binding"/>
    <property type="evidence" value="ECO:0007669"/>
    <property type="project" value="UniProtKB-KW"/>
</dbReference>
<organism evidence="8">
    <name type="scientific">uncultured marine crenarchaeote E6-3G</name>
    <dbReference type="NCBI Taxonomy" id="907719"/>
    <lineage>
        <taxon>Archaea</taxon>
        <taxon>Candidatus Bathyarchaeota</taxon>
        <taxon>environmental samples</taxon>
    </lineage>
</organism>
<dbReference type="InterPro" id="IPR005467">
    <property type="entry name" value="His_kinase_dom"/>
</dbReference>
<gene>
    <name evidence="8" type="ORF">E6-3G_16</name>
</gene>
<evidence type="ECO:0000256" key="2">
    <source>
        <dbReference type="ARBA" id="ARBA00022679"/>
    </source>
</evidence>
<dbReference type="Gene3D" id="3.30.565.10">
    <property type="entry name" value="Histidine kinase-like ATPase, C-terminal domain"/>
    <property type="match status" value="2"/>
</dbReference>
<dbReference type="Pfam" id="PF13589">
    <property type="entry name" value="HATPase_c_3"/>
    <property type="match status" value="1"/>
</dbReference>
<dbReference type="PANTHER" id="PTHR43065:SF10">
    <property type="entry name" value="PEROXIDE STRESS-ACTIVATED HISTIDINE KINASE MAK3"/>
    <property type="match status" value="1"/>
</dbReference>
<evidence type="ECO:0000259" key="7">
    <source>
        <dbReference type="PROSITE" id="PS50109"/>
    </source>
</evidence>
<evidence type="ECO:0000256" key="5">
    <source>
        <dbReference type="ARBA" id="ARBA00022840"/>
    </source>
</evidence>
<evidence type="ECO:0000313" key="8">
    <source>
        <dbReference type="EMBL" id="ADP09431.1"/>
    </source>
</evidence>
<dbReference type="EMBL" id="HQ214610">
    <property type="protein sequence ID" value="ADP09431.1"/>
    <property type="molecule type" value="Genomic_DNA"/>
</dbReference>
<dbReference type="PRINTS" id="PR00344">
    <property type="entry name" value="BCTRLSENSOR"/>
</dbReference>
<dbReference type="InterPro" id="IPR004358">
    <property type="entry name" value="Sig_transdc_His_kin-like_C"/>
</dbReference>
<proteinExistence type="predicted"/>
<dbReference type="AlphaFoldDB" id="G9BAL5"/>
<reference evidence="8" key="1">
    <citation type="journal article" date="2012" name="Environ. Microbiol.">
        <title>Genetic structure of three fosmid-fragments encoding 16S rRNA genes of the Miscellaneous Crenarchaeotic Group (MCG): implications for physiology and evolution of marine sedimentary archaea.</title>
        <authorList>
            <person name="Li P.Y."/>
            <person name="Xie B.B."/>
            <person name="Zhang X.Y."/>
            <person name="Qin Q.L."/>
            <person name="Dang H.Y."/>
            <person name="Wang X.M."/>
            <person name="Chen X.L."/>
            <person name="Yu J."/>
            <person name="Zhang Y.Z."/>
        </authorList>
    </citation>
    <scope>NUCLEOTIDE SEQUENCE</scope>
</reference>
<evidence type="ECO:0000256" key="3">
    <source>
        <dbReference type="ARBA" id="ARBA00022741"/>
    </source>
</evidence>
<keyword evidence="6" id="KW-0902">Two-component regulatory system</keyword>
<feature type="domain" description="Histidine kinase" evidence="7">
    <location>
        <begin position="485"/>
        <end position="700"/>
    </location>
</feature>
<keyword evidence="1" id="KW-0597">Phosphoprotein</keyword>
<dbReference type="InterPro" id="IPR003594">
    <property type="entry name" value="HATPase_dom"/>
</dbReference>
<evidence type="ECO:0000256" key="6">
    <source>
        <dbReference type="ARBA" id="ARBA00023012"/>
    </source>
</evidence>
<dbReference type="SMART" id="SM00387">
    <property type="entry name" value="HATPase_c"/>
    <property type="match status" value="1"/>
</dbReference>
<keyword evidence="5" id="KW-0067">ATP-binding</keyword>
<protein>
    <submittedName>
        <fullName evidence="8">Histidine kinase</fullName>
    </submittedName>
</protein>
<evidence type="ECO:0000256" key="1">
    <source>
        <dbReference type="ARBA" id="ARBA00022553"/>
    </source>
</evidence>